<dbReference type="InterPro" id="IPR057092">
    <property type="entry name" value="SAM_KIDINS220"/>
</dbReference>
<sequence>MAGWVKRERERERGEERRGEERRERRGEERRGEERRGEERRGEKHTQKYTIYTADDIYAYALSKALTRVSAPATVGLYSACQNRITRILKKIEVYMTEEASRTEQEYRGRSRPRSIKPSLCGLLALIGRMLFYKPVWTKTNQHHPNVRFIYVHFSAWHFAGSDLLWAGIAMRLVHAMQWHFGKLQMVLYRVGQHNSDKEEEDVKEKIVIDGPHDWRSKKVCCCPLWSLALVLLLIPIVIVVFHLTSKFPKTDTNSSHEGPEPKNHVGVLEGLIIAALGVPAASGLRFAFQMCKNLIFSQDLNIRRGMDNERISTQLGFMNDVRKEIWFLSRFVHFMEVFERRRIRVVLKITNLDRCTPTKIVAVLEAINILLSDEESPFISILAVNPEVLMRKINFADCCFSKEDRAHALLNCIVTLAFTVPPLGDDSKRALFNGLVRNCEDRSTGRSRQATRNLKVSSSAVPLVEISLERQESYPLVEKTSALLEVKNEEVEMWIRNILISNERCLNKYMSEDTMFMRRVFNSIRVTVIIMKALKIELPQPEHVAAWVVLANQWPCRLSWIIQCVEDAEQRADIDHMTGTDDSKTLWKVFSESKAELYIMSAQIEDLLELDGDPEMFERFLTVDFEFTVNDLKTYEMTTVNLDHTIKTELAQIRGTSRLKDSGWMRNLAPLPITTIINMATQDVCKEMERMKYPSKYIDKVRSHGLDGPALVFGDVDDLKDLLDMTFGEWATFRLHFLGLKPHHQAQNKKSVKKSAQAYFPPRFPLHVANQYSSNPCLATCST</sequence>
<evidence type="ECO:0000259" key="3">
    <source>
        <dbReference type="Pfam" id="PF07693"/>
    </source>
</evidence>
<dbReference type="Proteomes" id="UP000324091">
    <property type="component" value="Chromosome 2"/>
</dbReference>
<feature type="transmembrane region" description="Helical" evidence="2">
    <location>
        <begin position="266"/>
        <end position="289"/>
    </location>
</feature>
<feature type="domain" description="Kinase D-interacting substrate of 220 kDa-like SAM" evidence="4">
    <location>
        <begin position="678"/>
        <end position="747"/>
    </location>
</feature>
<keyword evidence="2" id="KW-0472">Membrane</keyword>
<dbReference type="InterPro" id="IPR052754">
    <property type="entry name" value="NTPase_KAP_P-loop"/>
</dbReference>
<evidence type="ECO:0000256" key="1">
    <source>
        <dbReference type="SAM" id="MobiDB-lite"/>
    </source>
</evidence>
<dbReference type="EMBL" id="RHFK02000012">
    <property type="protein sequence ID" value="TWW67896.1"/>
    <property type="molecule type" value="Genomic_DNA"/>
</dbReference>
<keyword evidence="6" id="KW-1185">Reference proteome</keyword>
<protein>
    <submittedName>
        <fullName evidence="5">NTPase KAP family P-loop domain-containing protein 1</fullName>
    </submittedName>
</protein>
<dbReference type="InterPro" id="IPR011646">
    <property type="entry name" value="KAP_P-loop"/>
</dbReference>
<evidence type="ECO:0000313" key="5">
    <source>
        <dbReference type="EMBL" id="TWW67896.1"/>
    </source>
</evidence>
<comment type="caution">
    <text evidence="5">The sequence shown here is derived from an EMBL/GenBank/DDBJ whole genome shotgun (WGS) entry which is preliminary data.</text>
</comment>
<feature type="transmembrane region" description="Helical" evidence="2">
    <location>
        <begin position="149"/>
        <end position="174"/>
    </location>
</feature>
<evidence type="ECO:0000256" key="2">
    <source>
        <dbReference type="SAM" id="Phobius"/>
    </source>
</evidence>
<evidence type="ECO:0000259" key="4">
    <source>
        <dbReference type="Pfam" id="PF23307"/>
    </source>
</evidence>
<gene>
    <name evidence="5" type="ORF">D4764_02G0009370</name>
</gene>
<dbReference type="Pfam" id="PF23307">
    <property type="entry name" value="SAM_KIDINS220"/>
    <property type="match status" value="1"/>
</dbReference>
<feature type="domain" description="KAP NTPase" evidence="3">
    <location>
        <begin position="86"/>
        <end position="450"/>
    </location>
</feature>
<evidence type="ECO:0000313" key="6">
    <source>
        <dbReference type="Proteomes" id="UP000324091"/>
    </source>
</evidence>
<proteinExistence type="predicted"/>
<dbReference type="AlphaFoldDB" id="A0A5C6NLF1"/>
<keyword evidence="2" id="KW-0812">Transmembrane</keyword>
<reference evidence="5 6" key="1">
    <citation type="submission" date="2019-04" db="EMBL/GenBank/DDBJ databases">
        <title>Chromosome genome assembly for Takifugu flavidus.</title>
        <authorList>
            <person name="Xiao S."/>
        </authorList>
    </citation>
    <scope>NUCLEOTIDE SEQUENCE [LARGE SCALE GENOMIC DNA]</scope>
    <source>
        <strain evidence="5">HTHZ2018</strain>
        <tissue evidence="5">Muscle</tissue>
    </source>
</reference>
<name>A0A5C6NLF1_9TELE</name>
<feature type="transmembrane region" description="Helical" evidence="2">
    <location>
        <begin position="225"/>
        <end position="246"/>
    </location>
</feature>
<organism evidence="5 6">
    <name type="scientific">Takifugu flavidus</name>
    <name type="common">sansaifugu</name>
    <dbReference type="NCBI Taxonomy" id="433684"/>
    <lineage>
        <taxon>Eukaryota</taxon>
        <taxon>Metazoa</taxon>
        <taxon>Chordata</taxon>
        <taxon>Craniata</taxon>
        <taxon>Vertebrata</taxon>
        <taxon>Euteleostomi</taxon>
        <taxon>Actinopterygii</taxon>
        <taxon>Neopterygii</taxon>
        <taxon>Teleostei</taxon>
        <taxon>Neoteleostei</taxon>
        <taxon>Acanthomorphata</taxon>
        <taxon>Eupercaria</taxon>
        <taxon>Tetraodontiformes</taxon>
        <taxon>Tetradontoidea</taxon>
        <taxon>Tetraodontidae</taxon>
        <taxon>Takifugu</taxon>
    </lineage>
</organism>
<feature type="region of interest" description="Disordered" evidence="1">
    <location>
        <begin position="1"/>
        <end position="45"/>
    </location>
</feature>
<accession>A0A5C6NLF1</accession>
<dbReference type="PANTHER" id="PTHR22674:SF6">
    <property type="entry name" value="NTPASE KAP FAMILY P-LOOP DOMAIN-CONTAINING PROTEIN 1"/>
    <property type="match status" value="1"/>
</dbReference>
<dbReference type="Pfam" id="PF07693">
    <property type="entry name" value="KAP_NTPase"/>
    <property type="match status" value="1"/>
</dbReference>
<keyword evidence="2" id="KW-1133">Transmembrane helix</keyword>
<dbReference type="PANTHER" id="PTHR22674">
    <property type="entry name" value="NTPASE, KAP FAMILY P-LOOP DOMAIN-CONTAINING 1"/>
    <property type="match status" value="1"/>
</dbReference>